<evidence type="ECO:0000313" key="2">
    <source>
        <dbReference type="EMBL" id="PUU78294.1"/>
    </source>
</evidence>
<dbReference type="AlphaFoldDB" id="A0A2T6ZS84"/>
<dbReference type="EMBL" id="NESQ01000124">
    <property type="protein sequence ID" value="PUU78294.1"/>
    <property type="molecule type" value="Genomic_DNA"/>
</dbReference>
<keyword evidence="1" id="KW-0732">Signal</keyword>
<sequence length="255" mass="27426">MWTDLFPTLLLQVIAVQAQLPPMPKSAHFTQIRCDGITQSRNNQIALFGEDGKSLGTAFESCSIINPLPCKVEGLSNITVGPYIVSHPRAFFGACFYKDVKMEIIATDGSNTVKQQLFATCAFKPFLCGDPTTPAFGVVNQVDMHEFPSVNETSIVLREYNKDGCPADQNFADQISNHDGCILITGTGITNVVVVPKPDMPSTCVLTLFADSNCLSDSNAEIGPITPASDPSACIGPIRNPKGDVFEAKSAFLEC</sequence>
<dbReference type="OrthoDB" id="5502633at2759"/>
<name>A0A2T6ZS84_TUBBO</name>
<organism evidence="2 3">
    <name type="scientific">Tuber borchii</name>
    <name type="common">White truffle</name>
    <dbReference type="NCBI Taxonomy" id="42251"/>
    <lineage>
        <taxon>Eukaryota</taxon>
        <taxon>Fungi</taxon>
        <taxon>Dikarya</taxon>
        <taxon>Ascomycota</taxon>
        <taxon>Pezizomycotina</taxon>
        <taxon>Pezizomycetes</taxon>
        <taxon>Pezizales</taxon>
        <taxon>Tuberaceae</taxon>
        <taxon>Tuber</taxon>
    </lineage>
</organism>
<feature type="chain" id="PRO_5015402462" evidence="1">
    <location>
        <begin position="19"/>
        <end position="255"/>
    </location>
</feature>
<evidence type="ECO:0000313" key="3">
    <source>
        <dbReference type="Proteomes" id="UP000244722"/>
    </source>
</evidence>
<protein>
    <submittedName>
        <fullName evidence="2">Uncharacterized protein</fullName>
    </submittedName>
</protein>
<reference evidence="2 3" key="1">
    <citation type="submission" date="2017-04" db="EMBL/GenBank/DDBJ databases">
        <title>Draft genome sequence of Tuber borchii Vittad., a whitish edible truffle.</title>
        <authorList>
            <consortium name="DOE Joint Genome Institute"/>
            <person name="Murat C."/>
            <person name="Kuo A."/>
            <person name="Barry K.W."/>
            <person name="Clum A."/>
            <person name="Dockter R.B."/>
            <person name="Fauchery L."/>
            <person name="Iotti M."/>
            <person name="Kohler A."/>
            <person name="Labutti K."/>
            <person name="Lindquist E.A."/>
            <person name="Lipzen A."/>
            <person name="Ohm R.A."/>
            <person name="Wang M."/>
            <person name="Grigoriev I.V."/>
            <person name="Zambonelli A."/>
            <person name="Martin F.M."/>
        </authorList>
    </citation>
    <scope>NUCLEOTIDE SEQUENCE [LARGE SCALE GENOMIC DNA]</scope>
    <source>
        <strain evidence="2 3">Tbo3840</strain>
    </source>
</reference>
<dbReference type="Proteomes" id="UP000244722">
    <property type="component" value="Unassembled WGS sequence"/>
</dbReference>
<gene>
    <name evidence="2" type="ORF">B9Z19DRAFT_1127001</name>
</gene>
<proteinExistence type="predicted"/>
<evidence type="ECO:0000256" key="1">
    <source>
        <dbReference type="SAM" id="SignalP"/>
    </source>
</evidence>
<keyword evidence="3" id="KW-1185">Reference proteome</keyword>
<comment type="caution">
    <text evidence="2">The sequence shown here is derived from an EMBL/GenBank/DDBJ whole genome shotgun (WGS) entry which is preliminary data.</text>
</comment>
<accession>A0A2T6ZS84</accession>
<feature type="signal peptide" evidence="1">
    <location>
        <begin position="1"/>
        <end position="18"/>
    </location>
</feature>